<dbReference type="InterPro" id="IPR004117">
    <property type="entry name" value="7tm6_olfct_rcpt"/>
</dbReference>
<keyword evidence="4 10" id="KW-0812">Transmembrane</keyword>
<dbReference type="GO" id="GO:0005549">
    <property type="term" value="F:odorant binding"/>
    <property type="evidence" value="ECO:0007669"/>
    <property type="project" value="InterPro"/>
</dbReference>
<dbReference type="Pfam" id="PF02949">
    <property type="entry name" value="7tm_6"/>
    <property type="match status" value="1"/>
</dbReference>
<keyword evidence="2" id="KW-1003">Cell membrane</keyword>
<keyword evidence="3" id="KW-0716">Sensory transduction</keyword>
<feature type="transmembrane region" description="Helical" evidence="10">
    <location>
        <begin position="174"/>
        <end position="193"/>
    </location>
</feature>
<evidence type="ECO:0000256" key="3">
    <source>
        <dbReference type="ARBA" id="ARBA00022606"/>
    </source>
</evidence>
<evidence type="ECO:0000256" key="9">
    <source>
        <dbReference type="ARBA" id="ARBA00023224"/>
    </source>
</evidence>
<dbReference type="PANTHER" id="PTHR21137:SF35">
    <property type="entry name" value="ODORANT RECEPTOR 19A-RELATED"/>
    <property type="match status" value="1"/>
</dbReference>
<evidence type="ECO:0000313" key="11">
    <source>
        <dbReference type="EMBL" id="CAG9806631.1"/>
    </source>
</evidence>
<organism evidence="11 12">
    <name type="scientific">Chironomus riparius</name>
    <dbReference type="NCBI Taxonomy" id="315576"/>
    <lineage>
        <taxon>Eukaryota</taxon>
        <taxon>Metazoa</taxon>
        <taxon>Ecdysozoa</taxon>
        <taxon>Arthropoda</taxon>
        <taxon>Hexapoda</taxon>
        <taxon>Insecta</taxon>
        <taxon>Pterygota</taxon>
        <taxon>Neoptera</taxon>
        <taxon>Endopterygota</taxon>
        <taxon>Diptera</taxon>
        <taxon>Nematocera</taxon>
        <taxon>Chironomoidea</taxon>
        <taxon>Chironomidae</taxon>
        <taxon>Chironominae</taxon>
        <taxon>Chironomus</taxon>
    </lineage>
</organism>
<evidence type="ECO:0000256" key="2">
    <source>
        <dbReference type="ARBA" id="ARBA00022475"/>
    </source>
</evidence>
<dbReference type="GO" id="GO:0007165">
    <property type="term" value="P:signal transduction"/>
    <property type="evidence" value="ECO:0007669"/>
    <property type="project" value="UniProtKB-KW"/>
</dbReference>
<keyword evidence="12" id="KW-1185">Reference proteome</keyword>
<evidence type="ECO:0000256" key="1">
    <source>
        <dbReference type="ARBA" id="ARBA00004651"/>
    </source>
</evidence>
<dbReference type="GO" id="GO:0004984">
    <property type="term" value="F:olfactory receptor activity"/>
    <property type="evidence" value="ECO:0007669"/>
    <property type="project" value="InterPro"/>
</dbReference>
<gene>
    <name evidence="11" type="ORF">CHIRRI_LOCUS9486</name>
</gene>
<evidence type="ECO:0000256" key="5">
    <source>
        <dbReference type="ARBA" id="ARBA00022725"/>
    </source>
</evidence>
<dbReference type="OrthoDB" id="8185860at2759"/>
<reference evidence="11" key="2">
    <citation type="submission" date="2022-10" db="EMBL/GenBank/DDBJ databases">
        <authorList>
            <consortium name="ENA_rothamsted_submissions"/>
            <consortium name="culmorum"/>
            <person name="King R."/>
        </authorList>
    </citation>
    <scope>NUCLEOTIDE SEQUENCE</scope>
</reference>
<keyword evidence="5" id="KW-0552">Olfaction</keyword>
<feature type="transmembrane region" description="Helical" evidence="10">
    <location>
        <begin position="205"/>
        <end position="229"/>
    </location>
</feature>
<keyword evidence="8" id="KW-0675">Receptor</keyword>
<feature type="transmembrane region" description="Helical" evidence="10">
    <location>
        <begin position="282"/>
        <end position="307"/>
    </location>
</feature>
<feature type="transmembrane region" description="Helical" evidence="10">
    <location>
        <begin position="84"/>
        <end position="104"/>
    </location>
</feature>
<keyword evidence="6 10" id="KW-1133">Transmembrane helix</keyword>
<keyword evidence="7 10" id="KW-0472">Membrane</keyword>
<accession>A0A9N9WV58</accession>
<evidence type="ECO:0000256" key="8">
    <source>
        <dbReference type="ARBA" id="ARBA00023170"/>
    </source>
</evidence>
<keyword evidence="9" id="KW-0807">Transducer</keyword>
<protein>
    <recommendedName>
        <fullName evidence="13">Odorant receptor</fullName>
    </recommendedName>
</protein>
<evidence type="ECO:0000256" key="4">
    <source>
        <dbReference type="ARBA" id="ARBA00022692"/>
    </source>
</evidence>
<evidence type="ECO:0000256" key="10">
    <source>
        <dbReference type="SAM" id="Phobius"/>
    </source>
</evidence>
<reference evidence="11" key="1">
    <citation type="submission" date="2022-01" db="EMBL/GenBank/DDBJ databases">
        <authorList>
            <person name="King R."/>
        </authorList>
    </citation>
    <scope>NUCLEOTIDE SEQUENCE</scope>
</reference>
<proteinExistence type="predicted"/>
<dbReference type="PANTHER" id="PTHR21137">
    <property type="entry name" value="ODORANT RECEPTOR"/>
    <property type="match status" value="1"/>
</dbReference>
<dbReference type="EMBL" id="OU895879">
    <property type="protein sequence ID" value="CAG9806631.1"/>
    <property type="molecule type" value="Genomic_DNA"/>
</dbReference>
<feature type="transmembrane region" description="Helical" evidence="10">
    <location>
        <begin position="143"/>
        <end position="162"/>
    </location>
</feature>
<name>A0A9N9WV58_9DIPT</name>
<dbReference type="AlphaFoldDB" id="A0A9N9WV58"/>
<comment type="subcellular location">
    <subcellularLocation>
        <location evidence="1">Cell membrane</location>
        <topology evidence="1">Multi-pass membrane protein</topology>
    </subcellularLocation>
</comment>
<feature type="transmembrane region" description="Helical" evidence="10">
    <location>
        <begin position="56"/>
        <end position="78"/>
    </location>
</feature>
<dbReference type="Proteomes" id="UP001153620">
    <property type="component" value="Chromosome 3"/>
</dbReference>
<evidence type="ECO:0000256" key="7">
    <source>
        <dbReference type="ARBA" id="ARBA00023136"/>
    </source>
</evidence>
<evidence type="ECO:0000313" key="12">
    <source>
        <dbReference type="Proteomes" id="UP001153620"/>
    </source>
</evidence>
<dbReference type="GO" id="GO:0005886">
    <property type="term" value="C:plasma membrane"/>
    <property type="evidence" value="ECO:0007669"/>
    <property type="project" value="UniProtKB-SubCell"/>
</dbReference>
<evidence type="ECO:0008006" key="13">
    <source>
        <dbReference type="Google" id="ProtNLM"/>
    </source>
</evidence>
<evidence type="ECO:0000256" key="6">
    <source>
        <dbReference type="ARBA" id="ARBA00022989"/>
    </source>
</evidence>
<sequence length="316" mass="36892">MKVIRKLIQTLNNRQVQPMLINFRDFFQCEKIFLKFGVNFLESETTSRNPQTNLKIYHLIIIIATIVIIILALINFILSILPNGSLIVAIEASANFGVFSLMLLKIYTIIIKNRGILIEILHRIELHFPALTSNQHDFKVAKYLRLLNIFNITTVVIYSMLWLQNSCMAFLELFYGWMTSSPIKIELILRIYVPFDYSNPLVFSLIYIFQSWILFVNLTGFLLVDMLYFGLMIVVSMEFDILRQIIGEIDPRENQQAAVKKMKELVEIHQELIEITEKLEDILSLILFVNIFGMVYLICETAFLSIVSYRSLNKWN</sequence>